<evidence type="ECO:0000313" key="3">
    <source>
        <dbReference type="Proteomes" id="UP000036958"/>
    </source>
</evidence>
<feature type="domain" description="Carbohydrate-binding" evidence="1">
    <location>
        <begin position="23"/>
        <end position="211"/>
    </location>
</feature>
<dbReference type="PATRIC" id="fig|1409788.3.peg.4701"/>
<proteinExistence type="predicted"/>
<name>A0A0L8V2Y5_9BACT</name>
<dbReference type="EMBL" id="LGIA01000222">
    <property type="protein sequence ID" value="KOH42587.1"/>
    <property type="molecule type" value="Genomic_DNA"/>
</dbReference>
<dbReference type="SUPFAM" id="SSF49344">
    <property type="entry name" value="CBD9-like"/>
    <property type="match status" value="1"/>
</dbReference>
<dbReference type="GO" id="GO:0004553">
    <property type="term" value="F:hydrolase activity, hydrolyzing O-glycosyl compounds"/>
    <property type="evidence" value="ECO:0007669"/>
    <property type="project" value="InterPro"/>
</dbReference>
<evidence type="ECO:0000259" key="1">
    <source>
        <dbReference type="Pfam" id="PF16011"/>
    </source>
</evidence>
<comment type="caution">
    <text evidence="2">The sequence shown here is derived from an EMBL/GenBank/DDBJ whole genome shotgun (WGS) entry which is preliminary data.</text>
</comment>
<dbReference type="GO" id="GO:0016052">
    <property type="term" value="P:carbohydrate catabolic process"/>
    <property type="evidence" value="ECO:0007669"/>
    <property type="project" value="InterPro"/>
</dbReference>
<dbReference type="CDD" id="cd09620">
    <property type="entry name" value="CBM9_like_3"/>
    <property type="match status" value="1"/>
</dbReference>
<dbReference type="OrthoDB" id="9801646at2"/>
<gene>
    <name evidence="2" type="ORF">NC99_45950</name>
</gene>
<accession>A0A0L8V2Y5</accession>
<sequence>MQLEIPKLNFTVHHTRELKTVFEALPHIPLACFSWDTPSSKPEVGFKIAHNNESVFLHYQVREEQILARYNQHNDPVYTDSCVEFFIAFNDEANYYNFEFNSLGTCLAAWGPDRNQRTPIAPDLLNQIQTRTTISRLNQGQSPRFEWQICIQLPVSTFIHNKISELSGSSARANFYKCGDDLSEPHFVSWKKIETSTPDFHQPAFFGQLSFL</sequence>
<evidence type="ECO:0000313" key="2">
    <source>
        <dbReference type="EMBL" id="KOH42587.1"/>
    </source>
</evidence>
<dbReference type="AlphaFoldDB" id="A0A0L8V2Y5"/>
<dbReference type="GO" id="GO:0030246">
    <property type="term" value="F:carbohydrate binding"/>
    <property type="evidence" value="ECO:0007669"/>
    <property type="project" value="InterPro"/>
</dbReference>
<dbReference type="Proteomes" id="UP000036958">
    <property type="component" value="Unassembled WGS sequence"/>
</dbReference>
<protein>
    <recommendedName>
        <fullName evidence="1">Carbohydrate-binding domain-containing protein</fullName>
    </recommendedName>
</protein>
<dbReference type="Gene3D" id="2.60.40.1190">
    <property type="match status" value="1"/>
</dbReference>
<dbReference type="RefSeq" id="WP_053188860.1">
    <property type="nucleotide sequence ID" value="NZ_LGIA01000222.1"/>
</dbReference>
<organism evidence="2 3">
    <name type="scientific">Sunxiuqinia dokdonensis</name>
    <dbReference type="NCBI Taxonomy" id="1409788"/>
    <lineage>
        <taxon>Bacteria</taxon>
        <taxon>Pseudomonadati</taxon>
        <taxon>Bacteroidota</taxon>
        <taxon>Bacteroidia</taxon>
        <taxon>Marinilabiliales</taxon>
        <taxon>Prolixibacteraceae</taxon>
        <taxon>Sunxiuqinia</taxon>
    </lineage>
</organism>
<dbReference type="Pfam" id="PF16011">
    <property type="entry name" value="CBM9_2"/>
    <property type="match status" value="1"/>
</dbReference>
<dbReference type="STRING" id="1409788.NC99_45950"/>
<keyword evidence="3" id="KW-1185">Reference proteome</keyword>
<dbReference type="InterPro" id="IPR010502">
    <property type="entry name" value="Carb-bd_dom_fam9"/>
</dbReference>
<reference evidence="3" key="1">
    <citation type="submission" date="2015-07" db="EMBL/GenBank/DDBJ databases">
        <title>Genome sequencing of Sunxiuqinia dokdonensis strain SK.</title>
        <authorList>
            <person name="Ahn S."/>
            <person name="Kim B.-C."/>
        </authorList>
    </citation>
    <scope>NUCLEOTIDE SEQUENCE [LARGE SCALE GENOMIC DNA]</scope>
    <source>
        <strain evidence="3">SK</strain>
    </source>
</reference>